<keyword evidence="4" id="KW-1185">Reference proteome</keyword>
<evidence type="ECO:0000256" key="1">
    <source>
        <dbReference type="ARBA" id="ARBA00023125"/>
    </source>
</evidence>
<evidence type="ECO:0000313" key="4">
    <source>
        <dbReference type="Proteomes" id="UP001273505"/>
    </source>
</evidence>
<dbReference type="Pfam" id="PF13411">
    <property type="entry name" value="MerR_1"/>
    <property type="match status" value="1"/>
</dbReference>
<feature type="domain" description="HTH merR-type" evidence="2">
    <location>
        <begin position="6"/>
        <end position="75"/>
    </location>
</feature>
<dbReference type="SMART" id="SM00422">
    <property type="entry name" value="HTH_MERR"/>
    <property type="match status" value="1"/>
</dbReference>
<dbReference type="Gene3D" id="1.10.1660.10">
    <property type="match status" value="1"/>
</dbReference>
<dbReference type="InterPro" id="IPR047057">
    <property type="entry name" value="MerR_fam"/>
</dbReference>
<dbReference type="RefSeq" id="WP_302723096.1">
    <property type="nucleotide sequence ID" value="NZ_JAULRU010000579.1"/>
</dbReference>
<dbReference type="InterPro" id="IPR000551">
    <property type="entry name" value="MerR-type_HTH_dom"/>
</dbReference>
<dbReference type="Proteomes" id="UP001273505">
    <property type="component" value="Unassembled WGS sequence"/>
</dbReference>
<organism evidence="3 4">
    <name type="scientific">Gilvimarinus gilvus</name>
    <dbReference type="NCBI Taxonomy" id="3058038"/>
    <lineage>
        <taxon>Bacteria</taxon>
        <taxon>Pseudomonadati</taxon>
        <taxon>Pseudomonadota</taxon>
        <taxon>Gammaproteobacteria</taxon>
        <taxon>Cellvibrionales</taxon>
        <taxon>Cellvibrionaceae</taxon>
        <taxon>Gilvimarinus</taxon>
    </lineage>
</organism>
<comment type="caution">
    <text evidence="3">The sequence shown here is derived from an EMBL/GenBank/DDBJ whole genome shotgun (WGS) entry which is preliminary data.</text>
</comment>
<name>A0ABU4S3L9_9GAMM</name>
<dbReference type="PANTHER" id="PTHR30204:SF90">
    <property type="entry name" value="HTH-TYPE TRANSCRIPTIONAL ACTIVATOR MTA"/>
    <property type="match status" value="1"/>
</dbReference>
<evidence type="ECO:0000313" key="3">
    <source>
        <dbReference type="EMBL" id="MDX6851539.1"/>
    </source>
</evidence>
<dbReference type="PANTHER" id="PTHR30204">
    <property type="entry name" value="REDOX-CYCLING DRUG-SENSING TRANSCRIPTIONAL ACTIVATOR SOXR"/>
    <property type="match status" value="1"/>
</dbReference>
<gene>
    <name evidence="3" type="ORF">SCD92_19410</name>
</gene>
<reference evidence="3 4" key="1">
    <citation type="submission" date="2023-11" db="EMBL/GenBank/DDBJ databases">
        <title>Gilvimarinus fulvus sp. nov., isolated from the surface of Kelp.</title>
        <authorList>
            <person name="Sun Y.Y."/>
            <person name="Gong Y."/>
            <person name="Du Z.J."/>
        </authorList>
    </citation>
    <scope>NUCLEOTIDE SEQUENCE [LARGE SCALE GENOMIC DNA]</scope>
    <source>
        <strain evidence="3 4">SDUM040013</strain>
    </source>
</reference>
<sequence length="273" mass="31742">MSIEKVYTVSELSRLAGISVRTLHYYDEIGLLKPIRRVDNGFREYHHEHVVMLQQVLLYRELDFSIAKIKEILTNDSYDLLKAFDDQKLMLLERISQTQLMIDSIEATMKNVKGKLNRDILFGDIPKEKIERWDGIQKDRKDPGLVGSMFQDLANLSESEAKYHREQSERFHKEYSKLLVLAANSKTVQEQVMEHYKIMNTFLYGIHDGFTGIGYNGYLQFASSILDDEVSFEMHEHYGLGLAEHLNEAMIYFAEHTLKDNLAELRKIGSRGK</sequence>
<dbReference type="EMBL" id="JAXAFO010000074">
    <property type="protein sequence ID" value="MDX6851539.1"/>
    <property type="molecule type" value="Genomic_DNA"/>
</dbReference>
<evidence type="ECO:0000259" key="2">
    <source>
        <dbReference type="PROSITE" id="PS50937"/>
    </source>
</evidence>
<proteinExistence type="predicted"/>
<dbReference type="InterPro" id="IPR009061">
    <property type="entry name" value="DNA-bd_dom_put_sf"/>
</dbReference>
<dbReference type="SUPFAM" id="SSF46955">
    <property type="entry name" value="Putative DNA-binding domain"/>
    <property type="match status" value="1"/>
</dbReference>
<accession>A0ABU4S3L9</accession>
<dbReference type="PROSITE" id="PS50937">
    <property type="entry name" value="HTH_MERR_2"/>
    <property type="match status" value="1"/>
</dbReference>
<dbReference type="InterPro" id="IPR036244">
    <property type="entry name" value="TipA-like_antibiotic-bd"/>
</dbReference>
<dbReference type="PROSITE" id="PS00552">
    <property type="entry name" value="HTH_MERR_1"/>
    <property type="match status" value="1"/>
</dbReference>
<dbReference type="SUPFAM" id="SSF89082">
    <property type="entry name" value="Antibiotic binding domain of TipA-like multidrug resistance regulators"/>
    <property type="match status" value="1"/>
</dbReference>
<keyword evidence="1" id="KW-0238">DNA-binding</keyword>
<dbReference type="CDD" id="cd01106">
    <property type="entry name" value="HTH_TipAL-Mta"/>
    <property type="match status" value="1"/>
</dbReference>
<protein>
    <submittedName>
        <fullName evidence="3">MerR family transcriptional regulator</fullName>
    </submittedName>
</protein>